<sequence length="1435" mass="162320">MESSVTNNEAGNKDGVDKEKSNEVPECFKYCLPQLSACGENGSSYNTFTQDRSSIYTLEVFFSGFAHMVGLSFFPNLRHLTIVGQELTKIEALEGCPLLEELWVAECRLTEISGLDKCLQLKKLYLYDNQISEINNVEFLINLDVLWLNSNSISRIQGLNRLQNLLELNLADNKIEKIGQSLGPNTNLQNLNLSGNKISSIKDLTKLAHLPQLRELMLNDPTTTPNPVCLLHNYATHVLYHMPQLQHLDTHDISSTEVKDTAESIVMKKMMYYNMRVQTAQRKLREMRLSLLERKKIMLEPPEESLMRINHCLKSLEHELSKVSSACEMKDGTVEDSVQSRDPTHPSPDPSIKQKIISKMEALKKRQAYWTRRLVESVPAKIIYNVRCSDPSALGENDCSSRIDAWFKKNLAQAAHMTDYTVQFLLMELESVGNIRLEEGCPADRWFTSCCDLLLSRFRQLDFEVHSISGIKVNRVIRISNSALRLRFEDKFDSLRTSNDGSVQYNRCQLEHLFYLSDPEKDEKREILGIIEEGFQRVEEREASQGEGFIPFSNSLFLTEQPRIAHALTQACKADSECNIDPIPFRHSQVIVSKVFVGQSVPLVVGSPLDQSHYPNAYSVYQNVENRFRTGGREEGTCSSPTHTVPECSLGQRRWFVFDPELVLPEYIIFFEYVFEVRCKTELPDLSRHREGAPSGSSVLDGEVLNMEPVLKPQPKLLSLDNNLLLNVARANFLSQITMLNLHGHSLNKIKAVSSLTALRHLNISFNAFTRLDDISHMPNLEFLDASYNHLITLEGLRDLERLKHLDVSWNKLTKSREEAAVLRKHTPMLLKLDTRHNPWKKPKSVRLTLLGYLKTLTHLDGVTVAEEEAAEAVQMVAGSKINQASLLSHSRTNSERPHRLSLLPTAQLLCLLNPPPWGLTQDLEPDWTAKITTLDFNSQGIYKLTNLSGLVNLRWASFNDNDLSKVEGLESCVKMEELSLNNNNISTLSGLSKLQRLKKLSLNGNQLTSLDSSVLDQLPQLCFLSVEDNSIASLHGIRRARSLLEFYICNNCISMSKDIYCLKELANLIILDLSGNPVEKVENYRNYVLFHLPELKALDGAAVEAPECESAKEMFGGRLIPDVLTERLGLTNCANITCLTLQSFSIRQWPSNKGKNMTKVVDLNPPELFSSLHTVRLDHNNLTSFSGLVHLPHIRDLSLNYNHIESVLPKQKIPNLTNKQILYNKVHSSGYGKQRSLKGKGEPGQSCGLEPLMDSLEVLHLSHNGISNMANLELSRLTSLKALFLEGNEIRHVDGLEGLHKLRELVLDKNRIKALAEDSFISQNSLLELHLSENRIQDLGHLGQLSELRKLFLDSNRVQDFTELEKLQFLTSLSQLSLIDNPVDSSSLYRPSVLLRLPLLKVLDGERVTLEDRARVELLNVEETVRTALNTHGC</sequence>
<evidence type="ECO:0000313" key="5">
    <source>
        <dbReference type="EMBL" id="TWW72094.1"/>
    </source>
</evidence>
<dbReference type="Proteomes" id="UP000324091">
    <property type="component" value="Chromosome 16"/>
</dbReference>
<keyword evidence="1" id="KW-0433">Leucine-rich repeat</keyword>
<protein>
    <submittedName>
        <fullName evidence="5">Leucine-rich repeat-containing protein 9</fullName>
    </submittedName>
</protein>
<dbReference type="InterPro" id="IPR003603">
    <property type="entry name" value="U2A'_phosphoprotein32A_C"/>
</dbReference>
<organism evidence="5 6">
    <name type="scientific">Takifugu flavidus</name>
    <name type="common">sansaifugu</name>
    <dbReference type="NCBI Taxonomy" id="433684"/>
    <lineage>
        <taxon>Eukaryota</taxon>
        <taxon>Metazoa</taxon>
        <taxon>Chordata</taxon>
        <taxon>Craniata</taxon>
        <taxon>Vertebrata</taxon>
        <taxon>Euteleostomi</taxon>
        <taxon>Actinopterygii</taxon>
        <taxon>Neopterygii</taxon>
        <taxon>Teleostei</taxon>
        <taxon>Neoteleostei</taxon>
        <taxon>Acanthomorphata</taxon>
        <taxon>Eupercaria</taxon>
        <taxon>Tetraodontiformes</taxon>
        <taxon>Tetradontoidea</taxon>
        <taxon>Tetraodontidae</taxon>
        <taxon>Takifugu</taxon>
    </lineage>
</organism>
<dbReference type="InterPro" id="IPR050836">
    <property type="entry name" value="SDS22/Internalin_LRR"/>
</dbReference>
<dbReference type="Gene3D" id="3.80.10.10">
    <property type="entry name" value="Ribonuclease Inhibitor"/>
    <property type="match status" value="8"/>
</dbReference>
<dbReference type="SUPFAM" id="SSF52075">
    <property type="entry name" value="Outer arm dynein light chain 1"/>
    <property type="match status" value="1"/>
</dbReference>
<evidence type="ECO:0000256" key="3">
    <source>
        <dbReference type="SAM" id="MobiDB-lite"/>
    </source>
</evidence>
<feature type="domain" description="U2A'/phosphoprotein 32 family A C-terminal" evidence="4">
    <location>
        <begin position="1082"/>
        <end position="1100"/>
    </location>
</feature>
<dbReference type="InterPro" id="IPR001611">
    <property type="entry name" value="Leu-rich_rpt"/>
</dbReference>
<evidence type="ECO:0000313" key="6">
    <source>
        <dbReference type="Proteomes" id="UP000324091"/>
    </source>
</evidence>
<dbReference type="SMART" id="SM00369">
    <property type="entry name" value="LRR_TYP"/>
    <property type="match status" value="13"/>
</dbReference>
<feature type="compositionally biased region" description="Basic and acidic residues" evidence="3">
    <location>
        <begin position="331"/>
        <end position="344"/>
    </location>
</feature>
<evidence type="ECO:0000259" key="4">
    <source>
        <dbReference type="SMART" id="SM00446"/>
    </source>
</evidence>
<dbReference type="InterPro" id="IPR025875">
    <property type="entry name" value="Leu-rich_rpt_4"/>
</dbReference>
<dbReference type="Gene3D" id="3.90.228.10">
    <property type="match status" value="1"/>
</dbReference>
<name>A0A5C6NX86_9TELE</name>
<gene>
    <name evidence="5" type="ORF">D4764_16G0005910</name>
</gene>
<dbReference type="InterPro" id="IPR032675">
    <property type="entry name" value="LRR_dom_sf"/>
</dbReference>
<dbReference type="Pfam" id="PF13855">
    <property type="entry name" value="LRR_8"/>
    <property type="match status" value="1"/>
</dbReference>
<evidence type="ECO:0000256" key="1">
    <source>
        <dbReference type="ARBA" id="ARBA00022614"/>
    </source>
</evidence>
<dbReference type="SMART" id="SM00365">
    <property type="entry name" value="LRR_SD22"/>
    <property type="match status" value="18"/>
</dbReference>
<comment type="caution">
    <text evidence="5">The sequence shown here is derived from an EMBL/GenBank/DDBJ whole genome shotgun (WGS) entry which is preliminary data.</text>
</comment>
<dbReference type="EMBL" id="RHFK02000008">
    <property type="protein sequence ID" value="TWW72094.1"/>
    <property type="molecule type" value="Genomic_DNA"/>
</dbReference>
<feature type="region of interest" description="Disordered" evidence="3">
    <location>
        <begin position="331"/>
        <end position="351"/>
    </location>
</feature>
<dbReference type="PANTHER" id="PTHR46652">
    <property type="entry name" value="LEUCINE-RICH REPEAT AND IQ DOMAIN-CONTAINING PROTEIN 1-RELATED"/>
    <property type="match status" value="1"/>
</dbReference>
<accession>A0A5C6NX86</accession>
<dbReference type="PROSITE" id="PS51450">
    <property type="entry name" value="LRR"/>
    <property type="match status" value="13"/>
</dbReference>
<keyword evidence="2" id="KW-0677">Repeat</keyword>
<feature type="domain" description="U2A'/phosphoprotein 32 family A C-terminal" evidence="4">
    <location>
        <begin position="231"/>
        <end position="249"/>
    </location>
</feature>
<evidence type="ECO:0000256" key="2">
    <source>
        <dbReference type="ARBA" id="ARBA00022737"/>
    </source>
</evidence>
<feature type="domain" description="U2A'/phosphoprotein 32 family A C-terminal" evidence="4">
    <location>
        <begin position="1387"/>
        <end position="1405"/>
    </location>
</feature>
<dbReference type="SUPFAM" id="SSF52058">
    <property type="entry name" value="L domain-like"/>
    <property type="match status" value="2"/>
</dbReference>
<dbReference type="SMART" id="SM00446">
    <property type="entry name" value="LRRcap"/>
    <property type="match status" value="3"/>
</dbReference>
<dbReference type="InterPro" id="IPR003591">
    <property type="entry name" value="Leu-rich_rpt_typical-subtyp"/>
</dbReference>
<dbReference type="PANTHER" id="PTHR46652:SF3">
    <property type="entry name" value="LEUCINE-RICH REPEAT-CONTAINING PROTEIN 9"/>
    <property type="match status" value="1"/>
</dbReference>
<keyword evidence="6" id="KW-1185">Reference proteome</keyword>
<proteinExistence type="predicted"/>
<dbReference type="Pfam" id="PF12799">
    <property type="entry name" value="LRR_4"/>
    <property type="match status" value="1"/>
</dbReference>
<reference evidence="5 6" key="1">
    <citation type="submission" date="2019-04" db="EMBL/GenBank/DDBJ databases">
        <title>Chromosome genome assembly for Takifugu flavidus.</title>
        <authorList>
            <person name="Xiao S."/>
        </authorList>
    </citation>
    <scope>NUCLEOTIDE SEQUENCE [LARGE SCALE GENOMIC DNA]</scope>
    <source>
        <strain evidence="5">HTHZ2018</strain>
        <tissue evidence="5">Muscle</tissue>
    </source>
</reference>
<dbReference type="Pfam" id="PF14580">
    <property type="entry name" value="LRR_9"/>
    <property type="match status" value="2"/>
</dbReference>